<evidence type="ECO:0000313" key="1">
    <source>
        <dbReference type="EMBL" id="KAL3622450.1"/>
    </source>
</evidence>
<evidence type="ECO:0000313" key="2">
    <source>
        <dbReference type="Proteomes" id="UP001632038"/>
    </source>
</evidence>
<name>A0ABD3C0N2_9LAMI</name>
<keyword evidence="2" id="KW-1185">Reference proteome</keyword>
<proteinExistence type="predicted"/>
<accession>A0ABD3C0N2</accession>
<dbReference type="AlphaFoldDB" id="A0ABD3C0N2"/>
<comment type="caution">
    <text evidence="1">The sequence shown here is derived from an EMBL/GenBank/DDBJ whole genome shotgun (WGS) entry which is preliminary data.</text>
</comment>
<dbReference type="Proteomes" id="UP001632038">
    <property type="component" value="Unassembled WGS sequence"/>
</dbReference>
<organism evidence="1 2">
    <name type="scientific">Castilleja foliolosa</name>
    <dbReference type="NCBI Taxonomy" id="1961234"/>
    <lineage>
        <taxon>Eukaryota</taxon>
        <taxon>Viridiplantae</taxon>
        <taxon>Streptophyta</taxon>
        <taxon>Embryophyta</taxon>
        <taxon>Tracheophyta</taxon>
        <taxon>Spermatophyta</taxon>
        <taxon>Magnoliopsida</taxon>
        <taxon>eudicotyledons</taxon>
        <taxon>Gunneridae</taxon>
        <taxon>Pentapetalae</taxon>
        <taxon>asterids</taxon>
        <taxon>lamiids</taxon>
        <taxon>Lamiales</taxon>
        <taxon>Orobanchaceae</taxon>
        <taxon>Pedicularideae</taxon>
        <taxon>Castillejinae</taxon>
        <taxon>Castilleja</taxon>
    </lineage>
</organism>
<dbReference type="EMBL" id="JAVIJP010000060">
    <property type="protein sequence ID" value="KAL3622450.1"/>
    <property type="molecule type" value="Genomic_DNA"/>
</dbReference>
<protein>
    <submittedName>
        <fullName evidence="1">Uncharacterized protein</fullName>
    </submittedName>
</protein>
<gene>
    <name evidence="1" type="ORF">CASFOL_033861</name>
</gene>
<sequence>MSLDKSYDHNRFIDPLKATAACNIIFATIAFGKFPNLAARAETLTTSETLIEELLESKPDAIDVLKRLLQEKLDSGDDEESLSILRKLSPPSLIASNKGF</sequence>
<reference evidence="2" key="1">
    <citation type="journal article" date="2024" name="IScience">
        <title>Strigolactones Initiate the Formation of Haustorium-like Structures in Castilleja.</title>
        <authorList>
            <person name="Buerger M."/>
            <person name="Peterson D."/>
            <person name="Chory J."/>
        </authorList>
    </citation>
    <scope>NUCLEOTIDE SEQUENCE [LARGE SCALE GENOMIC DNA]</scope>
</reference>